<protein>
    <recommendedName>
        <fullName evidence="3">Orc1-like AAA ATPase domain-containing protein</fullName>
    </recommendedName>
</protein>
<dbReference type="InterPro" id="IPR027417">
    <property type="entry name" value="P-loop_NTPase"/>
</dbReference>
<gene>
    <name evidence="1" type="ORF">GO493_26605</name>
</gene>
<organism evidence="1 2">
    <name type="scientific">Chitinophaga tropicalis</name>
    <dbReference type="NCBI Taxonomy" id="2683588"/>
    <lineage>
        <taxon>Bacteria</taxon>
        <taxon>Pseudomonadati</taxon>
        <taxon>Bacteroidota</taxon>
        <taxon>Chitinophagia</taxon>
        <taxon>Chitinophagales</taxon>
        <taxon>Chitinophagaceae</taxon>
        <taxon>Chitinophaga</taxon>
    </lineage>
</organism>
<dbReference type="Gene3D" id="1.25.40.10">
    <property type="entry name" value="Tetratricopeptide repeat domain"/>
    <property type="match status" value="1"/>
</dbReference>
<dbReference type="InterPro" id="IPR011990">
    <property type="entry name" value="TPR-like_helical_dom_sf"/>
</dbReference>
<dbReference type="Proteomes" id="UP000461730">
    <property type="component" value="Unassembled WGS sequence"/>
</dbReference>
<proteinExistence type="predicted"/>
<dbReference type="AlphaFoldDB" id="A0A7K1UBU7"/>
<comment type="caution">
    <text evidence="1">The sequence shown here is derived from an EMBL/GenBank/DDBJ whole genome shotgun (WGS) entry which is preliminary data.</text>
</comment>
<dbReference type="EMBL" id="WRXN01000016">
    <property type="protein sequence ID" value="MVT11861.1"/>
    <property type="molecule type" value="Genomic_DNA"/>
</dbReference>
<reference evidence="1 2" key="1">
    <citation type="submission" date="2019-12" db="EMBL/GenBank/DDBJ databases">
        <title>Chitinophaga sp. strain ysch24 (GDMCC 1.1355), whole genome shotgun sequence.</title>
        <authorList>
            <person name="Zhang X."/>
        </authorList>
    </citation>
    <scope>NUCLEOTIDE SEQUENCE [LARGE SCALE GENOMIC DNA]</scope>
    <source>
        <strain evidence="2">ysch24</strain>
    </source>
</reference>
<keyword evidence="2" id="KW-1185">Reference proteome</keyword>
<dbReference type="SUPFAM" id="SSF52540">
    <property type="entry name" value="P-loop containing nucleoside triphosphate hydrolases"/>
    <property type="match status" value="1"/>
</dbReference>
<evidence type="ECO:0008006" key="3">
    <source>
        <dbReference type="Google" id="ProtNLM"/>
    </source>
</evidence>
<dbReference type="SUPFAM" id="SSF48452">
    <property type="entry name" value="TPR-like"/>
    <property type="match status" value="1"/>
</dbReference>
<evidence type="ECO:0000313" key="2">
    <source>
        <dbReference type="Proteomes" id="UP000461730"/>
    </source>
</evidence>
<evidence type="ECO:0000313" key="1">
    <source>
        <dbReference type="EMBL" id="MVT11861.1"/>
    </source>
</evidence>
<name>A0A7K1UBU7_9BACT</name>
<accession>A0A7K1UBU7</accession>
<dbReference type="RefSeq" id="WP_157309279.1">
    <property type="nucleotide sequence ID" value="NZ_WRXN01000016.1"/>
</dbReference>
<sequence>MQAKISPEQALYDMEQFLQNDKPEQQEDAFANAAAVLVFFDPETLHAYQTGETGWSDFFHFCDPVKNRAQGNYWQLRPLVRRKALQRLGSHNEMLRALAANPDRTKEPVQKIYEALISGEPIDILHLQRDELVALSLMTEWLDNIPSLDLAQLKREVQLAIPMADLLAPLNRLAGVQFVGRRKELASMDEYVGIRSAASGLFSSAERFIRQFFTDLQKNPPLLIYGPGGIGKSTLIGKFILNNASQRNDTLPFAYLDTDRAIIEPGQPLTYLIEAARQLALQCPEQRQQLMALKDDITAILSSYDGFESSKSFYEGASIAIRFGQIISQVNTPVLLVIDTFEEAQFLGGEIVHGVWSLLVRLQEAAPNLRTIVGGRAMVQQFPVKPLELPELSREEVQELIAGVLKNSFSEGELRKVVDDIISVAGMNPMSLRMALIIVQEQGVDKLRKVETRNWFMRRLRTEVIQARLYGRILTHIHNEKVKQLAYPGLIVRRITADVIREVLAAPCQLKLRNAGEADELAELLANEASLVTRDPVDGALCHRQDVRRVMLQDLRNEISAAVIKAIHDNAVNFYSKQEDPVARAEEIYHRLSRGDSMQDVEKRWMPGIENRLRNALEELPSKSLLWLSGKLGVTPDKDMLKTASLEEWESITATAAERYLNTGEAQIALDTIRERDDRTINSPLYRLELEALRNLGLYDEAAFVAEEMLATIPRSADPAILYEINMQAAFIKEAQGRIEEAIASLKQASSLQPPEPTKEGLRILITHIRLLRKQGDEKNAERAVFVKQVRDWLADRQLLMSLSSSPALLREVVAELGKIMPELLENAIDWVGIEIRNDLQANVLSQALTNWNAELQKDSNSLLGELLERTGIKDNTLQSWNTFVKENNGRRLSNNIQHWRKELSSDLPGQSNGVSINFDNTLVDIYRINVDLSINRSSMEGGGMTMF</sequence>
<dbReference type="Gene3D" id="3.40.50.300">
    <property type="entry name" value="P-loop containing nucleotide triphosphate hydrolases"/>
    <property type="match status" value="1"/>
</dbReference>